<evidence type="ECO:0008006" key="4">
    <source>
        <dbReference type="Google" id="ProtNLM"/>
    </source>
</evidence>
<feature type="signal peptide" evidence="1">
    <location>
        <begin position="1"/>
        <end position="20"/>
    </location>
</feature>
<proteinExistence type="predicted"/>
<accession>A0A1I0J1U4</accession>
<dbReference type="Proteomes" id="UP000198697">
    <property type="component" value="Unassembled WGS sequence"/>
</dbReference>
<keyword evidence="3" id="KW-1185">Reference proteome</keyword>
<reference evidence="3" key="1">
    <citation type="submission" date="2016-10" db="EMBL/GenBank/DDBJ databases">
        <authorList>
            <person name="Varghese N."/>
            <person name="Submissions S."/>
        </authorList>
    </citation>
    <scope>NUCLEOTIDE SEQUENCE [LARGE SCALE GENOMIC DNA]</scope>
    <source>
        <strain evidence="3">DSM 15310</strain>
    </source>
</reference>
<dbReference type="AlphaFoldDB" id="A0A1I0J1U4"/>
<protein>
    <recommendedName>
        <fullName evidence="4">Outer membrane protein beta-barrel domain-containing protein</fullName>
    </recommendedName>
</protein>
<dbReference type="OrthoDB" id="875715at2"/>
<feature type="chain" id="PRO_5011577342" description="Outer membrane protein beta-barrel domain-containing protein" evidence="1">
    <location>
        <begin position="21"/>
        <end position="217"/>
    </location>
</feature>
<dbReference type="RefSeq" id="WP_092774082.1">
    <property type="nucleotide sequence ID" value="NZ_FOHS01000006.1"/>
</dbReference>
<sequence>MQLKKILAGLLLAGSGPTLAQQADAPMRRVGVQVHYGAVGNFFASSFRDTPYELQHVRLLGTAGGAEVSYRVGQRGTVALGYTRSVNMDEKHIPYQSTVGTRFTDFRLRYVNNAFQALYERELTPYFKAHAGLLYLTTASQTIYPGPLSPFGSPTATIYESNRGNSYAEEGGVVAGLEYSRPIDTRLRLGLKVRGYYLISVSTFEMLTLTPTLTYQL</sequence>
<dbReference type="EMBL" id="FOHS01000006">
    <property type="protein sequence ID" value="SEU03020.1"/>
    <property type="molecule type" value="Genomic_DNA"/>
</dbReference>
<evidence type="ECO:0000313" key="2">
    <source>
        <dbReference type="EMBL" id="SEU03020.1"/>
    </source>
</evidence>
<keyword evidence="1" id="KW-0732">Signal</keyword>
<evidence type="ECO:0000313" key="3">
    <source>
        <dbReference type="Proteomes" id="UP000198697"/>
    </source>
</evidence>
<dbReference type="STRING" id="82805.SAMN04487998_3569"/>
<organism evidence="2 3">
    <name type="scientific">Hymenobacter actinosclerus</name>
    <dbReference type="NCBI Taxonomy" id="82805"/>
    <lineage>
        <taxon>Bacteria</taxon>
        <taxon>Pseudomonadati</taxon>
        <taxon>Bacteroidota</taxon>
        <taxon>Cytophagia</taxon>
        <taxon>Cytophagales</taxon>
        <taxon>Hymenobacteraceae</taxon>
        <taxon>Hymenobacter</taxon>
    </lineage>
</organism>
<name>A0A1I0J1U4_9BACT</name>
<gene>
    <name evidence="2" type="ORF">SAMN04487998_3569</name>
</gene>
<evidence type="ECO:0000256" key="1">
    <source>
        <dbReference type="SAM" id="SignalP"/>
    </source>
</evidence>